<dbReference type="AlphaFoldDB" id="D9XSE1"/>
<protein>
    <submittedName>
        <fullName evidence="2">Uncharacterized protein</fullName>
    </submittedName>
</protein>
<name>D9XSE1_9ACTN</name>
<evidence type="ECO:0000313" key="3">
    <source>
        <dbReference type="Proteomes" id="UP000002968"/>
    </source>
</evidence>
<gene>
    <name evidence="2" type="ORF">SSRG_00409</name>
</gene>
<organism evidence="2 3">
    <name type="scientific">Streptomyces griseoflavus Tu4000</name>
    <dbReference type="NCBI Taxonomy" id="467200"/>
    <lineage>
        <taxon>Bacteria</taxon>
        <taxon>Bacillati</taxon>
        <taxon>Actinomycetota</taxon>
        <taxon>Actinomycetes</taxon>
        <taxon>Kitasatosporales</taxon>
        <taxon>Streptomycetaceae</taxon>
        <taxon>Streptomyces</taxon>
    </lineage>
</organism>
<dbReference type="EMBL" id="GG657758">
    <property type="protein sequence ID" value="EFL37605.1"/>
    <property type="molecule type" value="Genomic_DNA"/>
</dbReference>
<keyword evidence="3" id="KW-1185">Reference proteome</keyword>
<evidence type="ECO:0000313" key="2">
    <source>
        <dbReference type="EMBL" id="EFL37605.1"/>
    </source>
</evidence>
<feature type="region of interest" description="Disordered" evidence="1">
    <location>
        <begin position="112"/>
        <end position="154"/>
    </location>
</feature>
<proteinExistence type="predicted"/>
<reference evidence="2" key="1">
    <citation type="submission" date="2009-02" db="EMBL/GenBank/DDBJ databases">
        <title>Annotation of Streptomyces griseoflavus strain Tu4000.</title>
        <authorList>
            <consortium name="The Broad Institute Genome Sequencing Platform"/>
            <consortium name="Broad Institute Microbial Sequencing Center"/>
            <person name="Fischbach M."/>
            <person name="Godfrey P."/>
            <person name="Ward D."/>
            <person name="Young S."/>
            <person name="Zeng Q."/>
            <person name="Koehrsen M."/>
            <person name="Alvarado L."/>
            <person name="Berlin A.M."/>
            <person name="Bochicchio J."/>
            <person name="Borenstein D."/>
            <person name="Chapman S.B."/>
            <person name="Chen Z."/>
            <person name="Engels R."/>
            <person name="Freedman E."/>
            <person name="Gellesch M."/>
            <person name="Goldberg J."/>
            <person name="Griggs A."/>
            <person name="Gujja S."/>
            <person name="Heilman E.R."/>
            <person name="Heiman D.I."/>
            <person name="Hepburn T.A."/>
            <person name="Howarth C."/>
            <person name="Jen D."/>
            <person name="Larson L."/>
            <person name="Lewis B."/>
            <person name="Mehta T."/>
            <person name="Park D."/>
            <person name="Pearson M."/>
            <person name="Richards J."/>
            <person name="Roberts A."/>
            <person name="Saif S."/>
            <person name="Shea T.D."/>
            <person name="Shenoy N."/>
            <person name="Sisk P."/>
            <person name="Stolte C."/>
            <person name="Sykes S.N."/>
            <person name="Thomson T."/>
            <person name="Walk T."/>
            <person name="White J."/>
            <person name="Yandava C."/>
            <person name="Straight P."/>
            <person name="Clardy J."/>
            <person name="Hung D."/>
            <person name="Kolter R."/>
            <person name="Mekalanos J."/>
            <person name="Walker S."/>
            <person name="Walsh C.T."/>
            <person name="Wieland-Brown L.C."/>
            <person name="Haas B."/>
            <person name="Nusbaum C."/>
            <person name="Birren B."/>
        </authorList>
    </citation>
    <scope>NUCLEOTIDE SEQUENCE [LARGE SCALE GENOMIC DNA]</scope>
    <source>
        <strain evidence="2">Tu4000</strain>
    </source>
</reference>
<dbReference type="Proteomes" id="UP000002968">
    <property type="component" value="Unassembled WGS sequence"/>
</dbReference>
<sequence length="154" mass="15884">MEQSGTSALLQGAVQDLASGVVSALRGGGHPRVVLPADTGGAAGELALAAVRVLGADAMLPSVLLRTPPDPAEAAVFRKAVEAHPPRADAAPSVRWSHWGIASNLRRIDPFFSRRDAGRSPGNGSARRGRTGSPSPVKLRGTCPRSPCPARTAR</sequence>
<dbReference type="HOGENOM" id="CLU_1703254_0_0_11"/>
<accession>D9XSE1</accession>
<evidence type="ECO:0000256" key="1">
    <source>
        <dbReference type="SAM" id="MobiDB-lite"/>
    </source>
</evidence>